<name>A0A7T2LMI4_9SPHN</name>
<proteinExistence type="predicted"/>
<evidence type="ECO:0000313" key="2">
    <source>
        <dbReference type="Proteomes" id="UP000594873"/>
    </source>
</evidence>
<organism evidence="1 2">
    <name type="scientific">Allosphingosinicella flava</name>
    <dbReference type="NCBI Taxonomy" id="2771430"/>
    <lineage>
        <taxon>Bacteria</taxon>
        <taxon>Pseudomonadati</taxon>
        <taxon>Pseudomonadota</taxon>
        <taxon>Alphaproteobacteria</taxon>
        <taxon>Sphingomonadales</taxon>
        <taxon>Sphingomonadaceae</taxon>
        <taxon>Allosphingosinicella</taxon>
    </lineage>
</organism>
<keyword evidence="2" id="KW-1185">Reference proteome</keyword>
<dbReference type="RefSeq" id="WP_200972258.1">
    <property type="nucleotide sequence ID" value="NZ_CP065592.1"/>
</dbReference>
<evidence type="ECO:0000313" key="1">
    <source>
        <dbReference type="EMBL" id="QPQ55586.1"/>
    </source>
</evidence>
<sequence>MSEIDIKKGGMFTIAGLYKMVPNPNRRWWQLWKPKRVQSIELQTWKVITKAS</sequence>
<dbReference type="AlphaFoldDB" id="A0A7T2LMI4"/>
<accession>A0A7T2LMI4</accession>
<dbReference type="Proteomes" id="UP000594873">
    <property type="component" value="Chromosome"/>
</dbReference>
<dbReference type="KEGG" id="sflv:IC614_03010"/>
<dbReference type="EMBL" id="CP065592">
    <property type="protein sequence ID" value="QPQ55586.1"/>
    <property type="molecule type" value="Genomic_DNA"/>
</dbReference>
<gene>
    <name evidence="1" type="ORF">IC614_03010</name>
</gene>
<reference evidence="1 2" key="1">
    <citation type="submission" date="2020-11" db="EMBL/GenBank/DDBJ databases">
        <title>Genome seq and assembly of Sphingosinicella sp.</title>
        <authorList>
            <person name="Chhetri G."/>
        </authorList>
    </citation>
    <scope>NUCLEOTIDE SEQUENCE [LARGE SCALE GENOMIC DNA]</scope>
    <source>
        <strain evidence="1 2">UDD2</strain>
    </source>
</reference>
<protein>
    <submittedName>
        <fullName evidence="1">Uncharacterized protein</fullName>
    </submittedName>
</protein>